<name>A0A1U7IZV0_9CYAN</name>
<dbReference type="AlphaFoldDB" id="A0A1U7IZV0"/>
<dbReference type="Proteomes" id="UP000185557">
    <property type="component" value="Unassembled WGS sequence"/>
</dbReference>
<sequence>MEPISKATDLTTSTGSGEAANSAIAPLFQSLELASSPADALISTSRLIQAKARRLVVPTDPVAVDLYTLDDRCESYQAEPIQVPRTQSMENTVALIMAEQAIPELNLSGYRTSFDPETNTVTIDLRVARSSRRVLNSLSVCEQKALLGSLRETLINQPDWKIEAVVFTNRGNPLVL</sequence>
<evidence type="ECO:0000313" key="1">
    <source>
        <dbReference type="EMBL" id="OKH44667.1"/>
    </source>
</evidence>
<protein>
    <recommendedName>
        <fullName evidence="3">GerMN domain-containing protein</fullName>
    </recommendedName>
</protein>
<evidence type="ECO:0000313" key="2">
    <source>
        <dbReference type="Proteomes" id="UP000185557"/>
    </source>
</evidence>
<evidence type="ECO:0008006" key="3">
    <source>
        <dbReference type="Google" id="ProtNLM"/>
    </source>
</evidence>
<proteinExistence type="predicted"/>
<comment type="caution">
    <text evidence="1">The sequence shown here is derived from an EMBL/GenBank/DDBJ whole genome shotgun (WGS) entry which is preliminary data.</text>
</comment>
<accession>A0A1U7IZV0</accession>
<dbReference type="EMBL" id="MRCG01000021">
    <property type="protein sequence ID" value="OKH44667.1"/>
    <property type="molecule type" value="Genomic_DNA"/>
</dbReference>
<dbReference type="STRING" id="549789.NIES30_21885"/>
<gene>
    <name evidence="1" type="ORF">NIES30_21885</name>
</gene>
<organism evidence="1 2">
    <name type="scientific">Phormidium tenue NIES-30</name>
    <dbReference type="NCBI Taxonomy" id="549789"/>
    <lineage>
        <taxon>Bacteria</taxon>
        <taxon>Bacillati</taxon>
        <taxon>Cyanobacteriota</taxon>
        <taxon>Cyanophyceae</taxon>
        <taxon>Oscillatoriophycideae</taxon>
        <taxon>Oscillatoriales</taxon>
        <taxon>Oscillatoriaceae</taxon>
        <taxon>Phormidium</taxon>
    </lineage>
</organism>
<keyword evidence="2" id="KW-1185">Reference proteome</keyword>
<reference evidence="1 2" key="1">
    <citation type="submission" date="2016-11" db="EMBL/GenBank/DDBJ databases">
        <title>Draft Genome Sequences of Nine Cyanobacterial Strains from Diverse Habitats.</title>
        <authorList>
            <person name="Zhu T."/>
            <person name="Hou S."/>
            <person name="Lu X."/>
            <person name="Hess W.R."/>
        </authorList>
    </citation>
    <scope>NUCLEOTIDE SEQUENCE [LARGE SCALE GENOMIC DNA]</scope>
    <source>
        <strain evidence="1 2">NIES-30</strain>
    </source>
</reference>